<dbReference type="Gene3D" id="3.40.1350.10">
    <property type="match status" value="1"/>
</dbReference>
<dbReference type="InterPro" id="IPR011856">
    <property type="entry name" value="tRNA_endonuc-like_dom_sf"/>
</dbReference>
<dbReference type="Proteomes" id="UP000440694">
    <property type="component" value="Unassembled WGS sequence"/>
</dbReference>
<keyword evidence="3" id="KW-1185">Reference proteome</keyword>
<sequence>MSRLDPVFWGIHAGRTGDADELFLRGNCVAIGWADLGNLSAIGANREAFKAKVISTYADIKPGAVPQAAGQPFRFVHEMKVGDLVIYPAKQSRQVHIGRVEGEYEYDTGAPAGYPNRRKVTWLKSAPRTHFSQGALYEIGSALSLFQVRNFADEFRALVDGKAPETVVSAADDLTVARVAEDIEETTKDFVLKQLARDLKGTAFEGFVAHLLECMGYHARLARTNEPSVDIIAHKDHLGIEPPIIKVQVKSGDGSVSDRDVSALFGKLAPGEYGLFVTLGDFSAEALRFERSKSNLRVIDGEEIVQLIFENYEKFDTRHKGLLPLRRVYIPETSAAEGE</sequence>
<dbReference type="PIRSF" id="PIRSF031853">
    <property type="entry name" value="UPC031853"/>
    <property type="match status" value="1"/>
</dbReference>
<dbReference type="RefSeq" id="WP_154738411.1">
    <property type="nucleotide sequence ID" value="NZ_WMBQ01000001.1"/>
</dbReference>
<dbReference type="GO" id="GO:0003677">
    <property type="term" value="F:DNA binding"/>
    <property type="evidence" value="ECO:0007669"/>
    <property type="project" value="InterPro"/>
</dbReference>
<reference evidence="2 3" key="1">
    <citation type="submission" date="2019-11" db="EMBL/GenBank/DDBJ databases">
        <title>Identification of a novel strain.</title>
        <authorList>
            <person name="Xu Q."/>
            <person name="Wang G."/>
        </authorList>
    </citation>
    <scope>NUCLEOTIDE SEQUENCE [LARGE SCALE GENOMIC DNA]</scope>
    <source>
        <strain evidence="3">xq</strain>
    </source>
</reference>
<organism evidence="2 3">
    <name type="scientific">Hyphomicrobium album</name>
    <dbReference type="NCBI Taxonomy" id="2665159"/>
    <lineage>
        <taxon>Bacteria</taxon>
        <taxon>Pseudomonadati</taxon>
        <taxon>Pseudomonadota</taxon>
        <taxon>Alphaproteobacteria</taxon>
        <taxon>Hyphomicrobiales</taxon>
        <taxon>Hyphomicrobiaceae</taxon>
        <taxon>Hyphomicrobium</taxon>
    </lineage>
</organism>
<keyword evidence="2" id="KW-0255">Endonuclease</keyword>
<dbReference type="PANTHER" id="PTHR30015">
    <property type="entry name" value="MRR RESTRICTION SYSTEM PROTEIN"/>
    <property type="match status" value="1"/>
</dbReference>
<dbReference type="GO" id="GO:0015666">
    <property type="term" value="F:restriction endodeoxyribonuclease activity"/>
    <property type="evidence" value="ECO:0007669"/>
    <property type="project" value="TreeGrafter"/>
</dbReference>
<protein>
    <submittedName>
        <fullName evidence="2">Restriction endonuclease</fullName>
    </submittedName>
</protein>
<keyword evidence="2" id="KW-0378">Hydrolase</keyword>
<name>A0A6I3KJI8_9HYPH</name>
<evidence type="ECO:0000259" key="1">
    <source>
        <dbReference type="Pfam" id="PF04471"/>
    </source>
</evidence>
<dbReference type="InterPro" id="IPR007560">
    <property type="entry name" value="Restrct_endonuc_IV_Mrr"/>
</dbReference>
<gene>
    <name evidence="2" type="ORF">GIW81_06155</name>
</gene>
<keyword evidence="2" id="KW-0540">Nuclease</keyword>
<dbReference type="PANTHER" id="PTHR30015:SF7">
    <property type="entry name" value="TYPE IV METHYL-DIRECTED RESTRICTION ENZYME ECOKMRR"/>
    <property type="match status" value="1"/>
</dbReference>
<evidence type="ECO:0000313" key="2">
    <source>
        <dbReference type="EMBL" id="MTD93917.1"/>
    </source>
</evidence>
<dbReference type="EMBL" id="WMBQ01000001">
    <property type="protein sequence ID" value="MTD93917.1"/>
    <property type="molecule type" value="Genomic_DNA"/>
</dbReference>
<dbReference type="SUPFAM" id="SSF52980">
    <property type="entry name" value="Restriction endonuclease-like"/>
    <property type="match status" value="1"/>
</dbReference>
<dbReference type="AlphaFoldDB" id="A0A6I3KJI8"/>
<accession>A0A6I3KJI8</accession>
<dbReference type="InterPro" id="IPR016984">
    <property type="entry name" value="UCP031853"/>
</dbReference>
<dbReference type="Pfam" id="PF04471">
    <property type="entry name" value="Mrr_cat"/>
    <property type="match status" value="1"/>
</dbReference>
<evidence type="ECO:0000313" key="3">
    <source>
        <dbReference type="Proteomes" id="UP000440694"/>
    </source>
</evidence>
<dbReference type="InterPro" id="IPR052906">
    <property type="entry name" value="Type_IV_Methyl-Rstrct_Enzyme"/>
</dbReference>
<proteinExistence type="predicted"/>
<dbReference type="GO" id="GO:0009307">
    <property type="term" value="P:DNA restriction-modification system"/>
    <property type="evidence" value="ECO:0007669"/>
    <property type="project" value="InterPro"/>
</dbReference>
<dbReference type="InterPro" id="IPR011335">
    <property type="entry name" value="Restrct_endonuc-II-like"/>
</dbReference>
<feature type="domain" description="Restriction endonuclease type IV Mrr" evidence="1">
    <location>
        <begin position="197"/>
        <end position="308"/>
    </location>
</feature>
<comment type="caution">
    <text evidence="2">The sequence shown here is derived from an EMBL/GenBank/DDBJ whole genome shotgun (WGS) entry which is preliminary data.</text>
</comment>